<protein>
    <submittedName>
        <fullName evidence="5">MarR family transcriptional regulator</fullName>
    </submittedName>
</protein>
<dbReference type="InterPro" id="IPR039422">
    <property type="entry name" value="MarR/SlyA-like"/>
</dbReference>
<dbReference type="GO" id="GO:0003677">
    <property type="term" value="F:DNA binding"/>
    <property type="evidence" value="ECO:0007669"/>
    <property type="project" value="UniProtKB-KW"/>
</dbReference>
<reference evidence="5 6" key="1">
    <citation type="journal article" date="2011" name="Front. Microbiol.">
        <title>Genomic signatures of strain selection and enhancement in Bacillus atrophaeus var. globigii, a historical biowarfare simulant.</title>
        <authorList>
            <person name="Gibbons H.S."/>
            <person name="Broomall S.M."/>
            <person name="McNew L.A."/>
            <person name="Daligault H."/>
            <person name="Chapman C."/>
            <person name="Bruce D."/>
            <person name="Karavis M."/>
            <person name="Krepps M."/>
            <person name="McGregor P.A."/>
            <person name="Hong C."/>
            <person name="Park K.H."/>
            <person name="Akmal A."/>
            <person name="Feldman A."/>
            <person name="Lin J.S."/>
            <person name="Chang W.E."/>
            <person name="Higgs B.W."/>
            <person name="Demirev P."/>
            <person name="Lindquist J."/>
            <person name="Liem A."/>
            <person name="Fochler E."/>
            <person name="Read T.D."/>
            <person name="Tapia R."/>
            <person name="Johnson S."/>
            <person name="Bishop-Lilly K.A."/>
            <person name="Detter C."/>
            <person name="Han C."/>
            <person name="Sozhamannan S."/>
            <person name="Rosenzweig C.N."/>
            <person name="Skowronski E.W."/>
        </authorList>
    </citation>
    <scope>NUCLEOTIDE SEQUENCE [LARGE SCALE GENOMIC DNA]</scope>
    <source>
        <strain evidence="5 6">CC-PW-9</strain>
    </source>
</reference>
<keyword evidence="1" id="KW-0805">Transcription regulation</keyword>
<accession>A0A432ZUJ8</accession>
<organism evidence="5 6">
    <name type="scientific">Idiomarina tyrosinivorans</name>
    <dbReference type="NCBI Taxonomy" id="1445662"/>
    <lineage>
        <taxon>Bacteria</taxon>
        <taxon>Pseudomonadati</taxon>
        <taxon>Pseudomonadota</taxon>
        <taxon>Gammaproteobacteria</taxon>
        <taxon>Alteromonadales</taxon>
        <taxon>Idiomarinaceae</taxon>
        <taxon>Idiomarina</taxon>
    </lineage>
</organism>
<feature type="domain" description="HTH marR-type" evidence="4">
    <location>
        <begin position="7"/>
        <end position="139"/>
    </location>
</feature>
<keyword evidence="3" id="KW-0804">Transcription</keyword>
<dbReference type="AlphaFoldDB" id="A0A432ZUJ8"/>
<dbReference type="InterPro" id="IPR011991">
    <property type="entry name" value="ArsR-like_HTH"/>
</dbReference>
<dbReference type="Pfam" id="PF01047">
    <property type="entry name" value="MarR"/>
    <property type="match status" value="1"/>
</dbReference>
<keyword evidence="6" id="KW-1185">Reference proteome</keyword>
<evidence type="ECO:0000313" key="5">
    <source>
        <dbReference type="EMBL" id="RUO81531.1"/>
    </source>
</evidence>
<dbReference type="Gene3D" id="1.10.10.10">
    <property type="entry name" value="Winged helix-like DNA-binding domain superfamily/Winged helix DNA-binding domain"/>
    <property type="match status" value="1"/>
</dbReference>
<name>A0A432ZUJ8_9GAMM</name>
<gene>
    <name evidence="5" type="ORF">CWI84_01885</name>
</gene>
<sequence length="143" mass="16486">MNEFSPDRELMFMLSDVARLIKRDFDQRAQTLGLTRAQWSILSRLNRCQGVKQSELAELLEIKPITLARHIDRLQQGGWVERRADPCDRRAWRLHLTDQVEPVLEKLRALGEQTRNIALAGVDDGSRQTILQALKTIKQNLAD</sequence>
<dbReference type="GO" id="GO:0003700">
    <property type="term" value="F:DNA-binding transcription factor activity"/>
    <property type="evidence" value="ECO:0007669"/>
    <property type="project" value="InterPro"/>
</dbReference>
<evidence type="ECO:0000313" key="6">
    <source>
        <dbReference type="Proteomes" id="UP000287996"/>
    </source>
</evidence>
<evidence type="ECO:0000256" key="2">
    <source>
        <dbReference type="ARBA" id="ARBA00023125"/>
    </source>
</evidence>
<dbReference type="CDD" id="cd00090">
    <property type="entry name" value="HTH_ARSR"/>
    <property type="match status" value="1"/>
</dbReference>
<dbReference type="PANTHER" id="PTHR33164">
    <property type="entry name" value="TRANSCRIPTIONAL REGULATOR, MARR FAMILY"/>
    <property type="match status" value="1"/>
</dbReference>
<keyword evidence="2" id="KW-0238">DNA-binding</keyword>
<dbReference type="PRINTS" id="PR00598">
    <property type="entry name" value="HTHMARR"/>
</dbReference>
<evidence type="ECO:0000259" key="4">
    <source>
        <dbReference type="PROSITE" id="PS50995"/>
    </source>
</evidence>
<dbReference type="EMBL" id="PIQH01000001">
    <property type="protein sequence ID" value="RUO81531.1"/>
    <property type="molecule type" value="Genomic_DNA"/>
</dbReference>
<dbReference type="OrthoDB" id="32523at2"/>
<proteinExistence type="predicted"/>
<dbReference type="PROSITE" id="PS50995">
    <property type="entry name" value="HTH_MARR_2"/>
    <property type="match status" value="1"/>
</dbReference>
<dbReference type="RefSeq" id="WP_126840872.1">
    <property type="nucleotide sequence ID" value="NZ_PIQH01000001.1"/>
</dbReference>
<dbReference type="GO" id="GO:0006950">
    <property type="term" value="P:response to stress"/>
    <property type="evidence" value="ECO:0007669"/>
    <property type="project" value="TreeGrafter"/>
</dbReference>
<dbReference type="InterPro" id="IPR036390">
    <property type="entry name" value="WH_DNA-bd_sf"/>
</dbReference>
<dbReference type="PANTHER" id="PTHR33164:SF64">
    <property type="entry name" value="TRANSCRIPTIONAL REGULATOR SLYA"/>
    <property type="match status" value="1"/>
</dbReference>
<dbReference type="SMART" id="SM00347">
    <property type="entry name" value="HTH_MARR"/>
    <property type="match status" value="1"/>
</dbReference>
<dbReference type="InterPro" id="IPR000835">
    <property type="entry name" value="HTH_MarR-typ"/>
</dbReference>
<evidence type="ECO:0000256" key="1">
    <source>
        <dbReference type="ARBA" id="ARBA00023015"/>
    </source>
</evidence>
<dbReference type="InterPro" id="IPR036388">
    <property type="entry name" value="WH-like_DNA-bd_sf"/>
</dbReference>
<dbReference type="SUPFAM" id="SSF46785">
    <property type="entry name" value="Winged helix' DNA-binding domain"/>
    <property type="match status" value="1"/>
</dbReference>
<evidence type="ECO:0000256" key="3">
    <source>
        <dbReference type="ARBA" id="ARBA00023163"/>
    </source>
</evidence>
<dbReference type="Proteomes" id="UP000287996">
    <property type="component" value="Unassembled WGS sequence"/>
</dbReference>
<comment type="caution">
    <text evidence="5">The sequence shown here is derived from an EMBL/GenBank/DDBJ whole genome shotgun (WGS) entry which is preliminary data.</text>
</comment>